<dbReference type="InterPro" id="IPR036179">
    <property type="entry name" value="Ig-like_dom_sf"/>
</dbReference>
<evidence type="ECO:0000256" key="1">
    <source>
        <dbReference type="ARBA" id="ARBA00004370"/>
    </source>
</evidence>
<evidence type="ECO:0000256" key="4">
    <source>
        <dbReference type="ARBA" id="ARBA00023180"/>
    </source>
</evidence>
<dbReference type="Proteomes" id="UP000261540">
    <property type="component" value="Unplaced"/>
</dbReference>
<dbReference type="SUPFAM" id="SSF48726">
    <property type="entry name" value="Immunoglobulin"/>
    <property type="match status" value="1"/>
</dbReference>
<dbReference type="GeneTree" id="ENSGT01130000279479"/>
<evidence type="ECO:0000313" key="6">
    <source>
        <dbReference type="Proteomes" id="UP000261540"/>
    </source>
</evidence>
<name>A0A3B3SJD3_9TELE</name>
<accession>A0A3B3SJD3</accession>
<dbReference type="InterPro" id="IPR036397">
    <property type="entry name" value="RNaseH_sf"/>
</dbReference>
<dbReference type="Gene3D" id="3.30.420.10">
    <property type="entry name" value="Ribonuclease H-like superfamily/Ribonuclease H"/>
    <property type="match status" value="1"/>
</dbReference>
<dbReference type="Gene3D" id="2.60.40.10">
    <property type="entry name" value="Immunoglobulins"/>
    <property type="match status" value="1"/>
</dbReference>
<dbReference type="InterPro" id="IPR013783">
    <property type="entry name" value="Ig-like_fold"/>
</dbReference>
<dbReference type="Ensembl" id="ENSPKIT00000011691.1">
    <property type="protein sequence ID" value="ENSPKIP00000030857.1"/>
    <property type="gene ID" value="ENSPKIG00000011571.1"/>
</dbReference>
<dbReference type="InterPro" id="IPR015631">
    <property type="entry name" value="CD2/SLAM_rcpt"/>
</dbReference>
<dbReference type="PANTHER" id="PTHR12080">
    <property type="entry name" value="SIGNALING LYMPHOCYTIC ACTIVATION MOLECULE"/>
    <property type="match status" value="1"/>
</dbReference>
<evidence type="ECO:0008006" key="7">
    <source>
        <dbReference type="Google" id="ProtNLM"/>
    </source>
</evidence>
<reference evidence="5" key="2">
    <citation type="submission" date="2025-09" db="UniProtKB">
        <authorList>
            <consortium name="Ensembl"/>
        </authorList>
    </citation>
    <scope>IDENTIFICATION</scope>
</reference>
<keyword evidence="3" id="KW-0472">Membrane</keyword>
<dbReference type="GO" id="GO:0003676">
    <property type="term" value="F:nucleic acid binding"/>
    <property type="evidence" value="ECO:0007669"/>
    <property type="project" value="InterPro"/>
</dbReference>
<dbReference type="PANTHER" id="PTHR12080:SF134">
    <property type="entry name" value="CD48 ANTIGEN"/>
    <property type="match status" value="1"/>
</dbReference>
<evidence type="ECO:0000256" key="2">
    <source>
        <dbReference type="ARBA" id="ARBA00022729"/>
    </source>
</evidence>
<reference evidence="5" key="1">
    <citation type="submission" date="2025-08" db="UniProtKB">
        <authorList>
            <consortium name="Ensembl"/>
        </authorList>
    </citation>
    <scope>IDENTIFICATION</scope>
</reference>
<dbReference type="GO" id="GO:0016020">
    <property type="term" value="C:membrane"/>
    <property type="evidence" value="ECO:0007669"/>
    <property type="project" value="UniProtKB-SubCell"/>
</dbReference>
<proteinExistence type="predicted"/>
<dbReference type="AlphaFoldDB" id="A0A3B3SJD3"/>
<evidence type="ECO:0000313" key="5">
    <source>
        <dbReference type="Ensembl" id="ENSPKIP00000030857.1"/>
    </source>
</evidence>
<evidence type="ECO:0000256" key="3">
    <source>
        <dbReference type="ARBA" id="ARBA00023136"/>
    </source>
</evidence>
<keyword evidence="4" id="KW-0325">Glycoprotein</keyword>
<comment type="subcellular location">
    <subcellularLocation>
        <location evidence="1">Membrane</location>
    </subcellularLocation>
</comment>
<organism evidence="5 6">
    <name type="scientific">Paramormyrops kingsleyae</name>
    <dbReference type="NCBI Taxonomy" id="1676925"/>
    <lineage>
        <taxon>Eukaryota</taxon>
        <taxon>Metazoa</taxon>
        <taxon>Chordata</taxon>
        <taxon>Craniata</taxon>
        <taxon>Vertebrata</taxon>
        <taxon>Euteleostomi</taxon>
        <taxon>Actinopterygii</taxon>
        <taxon>Neopterygii</taxon>
        <taxon>Teleostei</taxon>
        <taxon>Osteoglossocephala</taxon>
        <taxon>Osteoglossomorpha</taxon>
        <taxon>Osteoglossiformes</taxon>
        <taxon>Mormyridae</taxon>
        <taxon>Paramormyrops</taxon>
    </lineage>
</organism>
<protein>
    <recommendedName>
        <fullName evidence="7">Immunoglobulin V-set domain-containing protein</fullName>
    </recommendedName>
</protein>
<keyword evidence="6" id="KW-1185">Reference proteome</keyword>
<sequence length="156" mass="18103">MENSRIREKKYVFLILLILLDSVFGDTPVIYGELNGNITLRPGVTGTIKDILWKHNGDKAAEYNRPDPVQSFRDFQQRVILNTNTGHLTIANLNYNDNGEYKAESQLDEIQQLQYYIVNLTVIGRDLLLPWPPQFPDLNPIKNLWAELKRRVHKRG</sequence>
<keyword evidence="2" id="KW-0732">Signal</keyword>